<keyword evidence="3" id="KW-1185">Reference proteome</keyword>
<evidence type="ECO:0000313" key="2">
    <source>
        <dbReference type="EMBL" id="GBP76014.1"/>
    </source>
</evidence>
<dbReference type="Proteomes" id="UP000299102">
    <property type="component" value="Unassembled WGS sequence"/>
</dbReference>
<sequence>MTPTPLPDARPFFRICHAGRRALCRISNHGRKGDTSAARVKPIAIGAPPVMESPGHRAKQPSRRLLQRRAEAELARASLENREAESALSENDAASQIDKAAMVKGGLKSTPEEYEALPPITAPPAPAAHT</sequence>
<feature type="compositionally biased region" description="Pro residues" evidence="1">
    <location>
        <begin position="120"/>
        <end position="130"/>
    </location>
</feature>
<evidence type="ECO:0000256" key="1">
    <source>
        <dbReference type="SAM" id="MobiDB-lite"/>
    </source>
</evidence>
<reference evidence="2 3" key="1">
    <citation type="journal article" date="2019" name="Commun. Biol.">
        <title>The bagworm genome reveals a unique fibroin gene that provides high tensile strength.</title>
        <authorList>
            <person name="Kono N."/>
            <person name="Nakamura H."/>
            <person name="Ohtoshi R."/>
            <person name="Tomita M."/>
            <person name="Numata K."/>
            <person name="Arakawa K."/>
        </authorList>
    </citation>
    <scope>NUCLEOTIDE SEQUENCE [LARGE SCALE GENOMIC DNA]</scope>
</reference>
<name>A0A4C1YLX8_EUMVA</name>
<dbReference type="EMBL" id="BGZK01001272">
    <property type="protein sequence ID" value="GBP76014.1"/>
    <property type="molecule type" value="Genomic_DNA"/>
</dbReference>
<protein>
    <submittedName>
        <fullName evidence="2">Uncharacterized protein</fullName>
    </submittedName>
</protein>
<accession>A0A4C1YLX8</accession>
<dbReference type="AlphaFoldDB" id="A0A4C1YLX8"/>
<feature type="region of interest" description="Disordered" evidence="1">
    <location>
        <begin position="109"/>
        <end position="130"/>
    </location>
</feature>
<evidence type="ECO:0000313" key="3">
    <source>
        <dbReference type="Proteomes" id="UP000299102"/>
    </source>
</evidence>
<proteinExistence type="predicted"/>
<feature type="region of interest" description="Disordered" evidence="1">
    <location>
        <begin position="45"/>
        <end position="64"/>
    </location>
</feature>
<organism evidence="2 3">
    <name type="scientific">Eumeta variegata</name>
    <name type="common">Bagworm moth</name>
    <name type="synonym">Eumeta japonica</name>
    <dbReference type="NCBI Taxonomy" id="151549"/>
    <lineage>
        <taxon>Eukaryota</taxon>
        <taxon>Metazoa</taxon>
        <taxon>Ecdysozoa</taxon>
        <taxon>Arthropoda</taxon>
        <taxon>Hexapoda</taxon>
        <taxon>Insecta</taxon>
        <taxon>Pterygota</taxon>
        <taxon>Neoptera</taxon>
        <taxon>Endopterygota</taxon>
        <taxon>Lepidoptera</taxon>
        <taxon>Glossata</taxon>
        <taxon>Ditrysia</taxon>
        <taxon>Tineoidea</taxon>
        <taxon>Psychidae</taxon>
        <taxon>Oiketicinae</taxon>
        <taxon>Eumeta</taxon>
    </lineage>
</organism>
<comment type="caution">
    <text evidence="2">The sequence shown here is derived from an EMBL/GenBank/DDBJ whole genome shotgun (WGS) entry which is preliminary data.</text>
</comment>
<gene>
    <name evidence="2" type="ORF">EVAR_51878_1</name>
</gene>